<feature type="transmembrane region" description="Helical" evidence="6">
    <location>
        <begin position="86"/>
        <end position="103"/>
    </location>
</feature>
<feature type="transmembrane region" description="Helical" evidence="6">
    <location>
        <begin position="217"/>
        <end position="240"/>
    </location>
</feature>
<evidence type="ECO:0000256" key="2">
    <source>
        <dbReference type="ARBA" id="ARBA00009142"/>
    </source>
</evidence>
<evidence type="ECO:0000256" key="5">
    <source>
        <dbReference type="ARBA" id="ARBA00023136"/>
    </source>
</evidence>
<accession>A0ABN6CZF3</accession>
<feature type="transmembrane region" description="Helical" evidence="6">
    <location>
        <begin position="151"/>
        <end position="173"/>
    </location>
</feature>
<feature type="transmembrane region" description="Helical" evidence="6">
    <location>
        <begin position="252"/>
        <end position="269"/>
    </location>
</feature>
<name>A0ABN6CZF3_9GAMM</name>
<dbReference type="InterPro" id="IPR002781">
    <property type="entry name" value="TM_pro_TauE-like"/>
</dbReference>
<keyword evidence="8" id="KW-1185">Reference proteome</keyword>
<dbReference type="Proteomes" id="UP001054820">
    <property type="component" value="Chromosome"/>
</dbReference>
<comment type="subcellular location">
    <subcellularLocation>
        <location evidence="6">Cell membrane</location>
        <topology evidence="6">Multi-pass membrane protein</topology>
    </subcellularLocation>
    <subcellularLocation>
        <location evidence="1">Membrane</location>
        <topology evidence="1">Multi-pass membrane protein</topology>
    </subcellularLocation>
</comment>
<evidence type="ECO:0000256" key="6">
    <source>
        <dbReference type="RuleBase" id="RU363041"/>
    </source>
</evidence>
<keyword evidence="5 6" id="KW-0472">Membrane</keyword>
<organism evidence="7 8">
    <name type="scientific">Thiomicrorhabdus immobilis</name>
    <dbReference type="NCBI Taxonomy" id="2791037"/>
    <lineage>
        <taxon>Bacteria</taxon>
        <taxon>Pseudomonadati</taxon>
        <taxon>Pseudomonadota</taxon>
        <taxon>Gammaproteobacteria</taxon>
        <taxon>Thiotrichales</taxon>
        <taxon>Piscirickettsiaceae</taxon>
        <taxon>Thiomicrorhabdus</taxon>
    </lineage>
</organism>
<evidence type="ECO:0000313" key="7">
    <source>
        <dbReference type="EMBL" id="BCN94466.1"/>
    </source>
</evidence>
<gene>
    <name evidence="7" type="ORF">THMIRHAM_22510</name>
</gene>
<keyword evidence="6" id="KW-1003">Cell membrane</keyword>
<evidence type="ECO:0000256" key="3">
    <source>
        <dbReference type="ARBA" id="ARBA00022692"/>
    </source>
</evidence>
<feature type="transmembrane region" description="Helical" evidence="6">
    <location>
        <begin position="115"/>
        <end position="131"/>
    </location>
</feature>
<dbReference type="Pfam" id="PF01925">
    <property type="entry name" value="TauE"/>
    <property type="match status" value="1"/>
</dbReference>
<dbReference type="EMBL" id="AP024202">
    <property type="protein sequence ID" value="BCN94466.1"/>
    <property type="molecule type" value="Genomic_DNA"/>
</dbReference>
<dbReference type="PANTHER" id="PTHR43483">
    <property type="entry name" value="MEMBRANE TRANSPORTER PROTEIN HI_0806-RELATED"/>
    <property type="match status" value="1"/>
</dbReference>
<proteinExistence type="inferred from homology"/>
<comment type="similarity">
    <text evidence="2 6">Belongs to the 4-toluene sulfonate uptake permease (TSUP) (TC 2.A.102) family.</text>
</comment>
<dbReference type="RefSeq" id="WP_237261922.1">
    <property type="nucleotide sequence ID" value="NZ_AP024202.1"/>
</dbReference>
<evidence type="ECO:0000256" key="1">
    <source>
        <dbReference type="ARBA" id="ARBA00004141"/>
    </source>
</evidence>
<protein>
    <recommendedName>
        <fullName evidence="6">Probable membrane transporter protein</fullName>
    </recommendedName>
</protein>
<feature type="transmembrane region" description="Helical" evidence="6">
    <location>
        <begin position="12"/>
        <end position="36"/>
    </location>
</feature>
<reference evidence="7" key="1">
    <citation type="journal article" date="2022" name="Arch. Microbiol.">
        <title>Thiomicrorhabdus immobilis sp. nov., a mesophilic sulfur-oxidizing bacterium isolated from sediment of a brackish lake in northern Japan.</title>
        <authorList>
            <person name="Kojima H."/>
            <person name="Mochizuki J."/>
            <person name="Kanda M."/>
            <person name="Watanabe T."/>
            <person name="Fukui M."/>
        </authorList>
    </citation>
    <scope>NUCLEOTIDE SEQUENCE</scope>
    <source>
        <strain evidence="7">Am19</strain>
    </source>
</reference>
<feature type="transmembrane region" description="Helical" evidence="6">
    <location>
        <begin position="185"/>
        <end position="205"/>
    </location>
</feature>
<sequence length="270" mass="28284">MLEPIFLLEMLTYIITGAIVGVAAGLLGIGGGLLIVPVLSTAFLYFLNVSEVVHLAIGTSLATIVITSFSSARAHHNHGAVRWDAVKLLTAGVLLGAFIGGWSSQFIASNRLGQIFGVLELLIAINMLLALKPSPNRQLPGLVGNTFSGTIIGSLSSLVGIGGGTLTTPYLVWNNISMHQAIATSTAVSIPVAIAGTIGYLIAGLDATNLPPLASGYVYWPAFFGIVIASYFTAPIGAKWAHQLPVKTLKRGFGIFLIILAIKMLFFSGH</sequence>
<evidence type="ECO:0000313" key="8">
    <source>
        <dbReference type="Proteomes" id="UP001054820"/>
    </source>
</evidence>
<keyword evidence="4 6" id="KW-1133">Transmembrane helix</keyword>
<feature type="transmembrane region" description="Helical" evidence="6">
    <location>
        <begin position="43"/>
        <end position="66"/>
    </location>
</feature>
<keyword evidence="3 6" id="KW-0812">Transmembrane</keyword>
<evidence type="ECO:0000256" key="4">
    <source>
        <dbReference type="ARBA" id="ARBA00022989"/>
    </source>
</evidence>
<dbReference type="PANTHER" id="PTHR43483:SF3">
    <property type="entry name" value="MEMBRANE TRANSPORTER PROTEIN HI_0806-RELATED"/>
    <property type="match status" value="1"/>
</dbReference>